<dbReference type="Proteomes" id="UP000593758">
    <property type="component" value="Chromosome"/>
</dbReference>
<reference evidence="4 5" key="1">
    <citation type="submission" date="2020-10" db="EMBL/GenBank/DDBJ databases">
        <title>Haloactinobacterium sp. RN3S43, a bacterium isolated from saline soil.</title>
        <authorList>
            <person name="Sun J.-Q."/>
        </authorList>
    </citation>
    <scope>NUCLEOTIDE SEQUENCE [LARGE SCALE GENOMIC DNA]</scope>
    <source>
        <strain evidence="4 5">RN3S43</strain>
    </source>
</reference>
<dbReference type="PANTHER" id="PTHR43384">
    <property type="entry name" value="SEPTUM SITE-DETERMINING PROTEIN MIND HOMOLOG, CHLOROPLASTIC-RELATED"/>
    <property type="match status" value="1"/>
</dbReference>
<proteinExistence type="predicted"/>
<evidence type="ECO:0008006" key="6">
    <source>
        <dbReference type="Google" id="ProtNLM"/>
    </source>
</evidence>
<evidence type="ECO:0000313" key="5">
    <source>
        <dbReference type="Proteomes" id="UP000593758"/>
    </source>
</evidence>
<protein>
    <recommendedName>
        <fullName evidence="6">CobQ/CobB/MinD/ParA nucleotide binding domain-containing protein</fullName>
    </recommendedName>
</protein>
<dbReference type="EMBL" id="CP063169">
    <property type="protein sequence ID" value="QOR69701.1"/>
    <property type="molecule type" value="Genomic_DNA"/>
</dbReference>
<accession>A0A7M1SQI6</accession>
<dbReference type="PANTHER" id="PTHR43384:SF6">
    <property type="entry name" value="SEPTUM SITE-DETERMINING PROTEIN MIND HOMOLOG, CHLOROPLASTIC"/>
    <property type="match status" value="1"/>
</dbReference>
<keyword evidence="5" id="KW-1185">Reference proteome</keyword>
<feature type="region of interest" description="Disordered" evidence="3">
    <location>
        <begin position="118"/>
        <end position="165"/>
    </location>
</feature>
<dbReference type="Gene3D" id="3.40.50.300">
    <property type="entry name" value="P-loop containing nucleotide triphosphate hydrolases"/>
    <property type="match status" value="1"/>
</dbReference>
<evidence type="ECO:0000256" key="3">
    <source>
        <dbReference type="SAM" id="MobiDB-lite"/>
    </source>
</evidence>
<feature type="compositionally biased region" description="Low complexity" evidence="3">
    <location>
        <begin position="118"/>
        <end position="133"/>
    </location>
</feature>
<dbReference type="GO" id="GO:0051782">
    <property type="term" value="P:negative regulation of cell division"/>
    <property type="evidence" value="ECO:0007669"/>
    <property type="project" value="TreeGrafter"/>
</dbReference>
<feature type="region of interest" description="Disordered" evidence="3">
    <location>
        <begin position="426"/>
        <end position="454"/>
    </location>
</feature>
<sequence>MSTGVLLALSGTVEADLLGRIERRSDLTVVRRCADLTELVAAAAAGLGAVAVLDADDPVDRRIVARLRSAGTSAVVLCDERERTTYADLGAMPVVRGADPLPAIEALAAGVPARVPDPATGADAAAPGTVPDAMVDDLPGPGEPEPESETSAEGSEPIPHGEREPARMVVVTGAPGSPGRTTLAVALADELAAARHEVVLVDADLWGGAIAQTLGLVADTAGLSAAIRSADRGSLDQAALERLLVPVGDRLRVLTGLARAARWREIGPESLEVVLAELRSRVDWVVVEAPVLVPDDEAGFDFGPGRNAVAHALYAGADDLLVVGAAEPIGLERLVQALLDLDDVPGLPDRRTVVNRLRLSAAGPHPELSVAEALHRFAGVAEPVLVPDDRALADRALLTASTWRSAGPMSPARLAVRDLARRLTDEAGRPAPLMGRRRERRENRGRLWRRRRAD</sequence>
<dbReference type="AlphaFoldDB" id="A0A7M1SQI6"/>
<dbReference type="InterPro" id="IPR027417">
    <property type="entry name" value="P-loop_NTPase"/>
</dbReference>
<dbReference type="InterPro" id="IPR050625">
    <property type="entry name" value="ParA/MinD_ATPase"/>
</dbReference>
<dbReference type="GO" id="GO:0005829">
    <property type="term" value="C:cytosol"/>
    <property type="evidence" value="ECO:0007669"/>
    <property type="project" value="TreeGrafter"/>
</dbReference>
<keyword evidence="1" id="KW-0547">Nucleotide-binding</keyword>
<dbReference type="KEGG" id="halt:IM660_13620"/>
<evidence type="ECO:0000256" key="1">
    <source>
        <dbReference type="ARBA" id="ARBA00022741"/>
    </source>
</evidence>
<evidence type="ECO:0000256" key="2">
    <source>
        <dbReference type="ARBA" id="ARBA00022840"/>
    </source>
</evidence>
<dbReference type="SUPFAM" id="SSF52540">
    <property type="entry name" value="P-loop containing nucleoside triphosphate hydrolases"/>
    <property type="match status" value="1"/>
</dbReference>
<dbReference type="GO" id="GO:0005524">
    <property type="term" value="F:ATP binding"/>
    <property type="evidence" value="ECO:0007669"/>
    <property type="project" value="UniProtKB-KW"/>
</dbReference>
<evidence type="ECO:0000313" key="4">
    <source>
        <dbReference type="EMBL" id="QOR69701.1"/>
    </source>
</evidence>
<keyword evidence="2" id="KW-0067">ATP-binding</keyword>
<dbReference type="GO" id="GO:0009898">
    <property type="term" value="C:cytoplasmic side of plasma membrane"/>
    <property type="evidence" value="ECO:0007669"/>
    <property type="project" value="TreeGrafter"/>
</dbReference>
<dbReference type="GO" id="GO:0016887">
    <property type="term" value="F:ATP hydrolysis activity"/>
    <property type="evidence" value="ECO:0007669"/>
    <property type="project" value="TreeGrafter"/>
</dbReference>
<dbReference type="RefSeq" id="WP_193496267.1">
    <property type="nucleotide sequence ID" value="NZ_CP063169.1"/>
</dbReference>
<gene>
    <name evidence="4" type="ORF">IM660_13620</name>
</gene>
<name>A0A7M1SQI6_9MICO</name>
<organism evidence="4 5">
    <name type="scientific">Ruania alkalisoli</name>
    <dbReference type="NCBI Taxonomy" id="2779775"/>
    <lineage>
        <taxon>Bacteria</taxon>
        <taxon>Bacillati</taxon>
        <taxon>Actinomycetota</taxon>
        <taxon>Actinomycetes</taxon>
        <taxon>Micrococcales</taxon>
        <taxon>Ruaniaceae</taxon>
        <taxon>Ruania</taxon>
    </lineage>
</organism>